<dbReference type="PANTHER" id="PTHR30250:SF11">
    <property type="entry name" value="O-ANTIGEN TRANSPORTER-RELATED"/>
    <property type="match status" value="1"/>
</dbReference>
<dbReference type="InterPro" id="IPR050833">
    <property type="entry name" value="Poly_Biosynth_Transport"/>
</dbReference>
<organism evidence="7 8">
    <name type="scientific">Limosilactobacillus reuteri</name>
    <name type="common">Lactobacillus reuteri</name>
    <dbReference type="NCBI Taxonomy" id="1598"/>
    <lineage>
        <taxon>Bacteria</taxon>
        <taxon>Bacillati</taxon>
        <taxon>Bacillota</taxon>
        <taxon>Bacilli</taxon>
        <taxon>Lactobacillales</taxon>
        <taxon>Lactobacillaceae</taxon>
        <taxon>Limosilactobacillus</taxon>
    </lineage>
</organism>
<feature type="transmembrane region" description="Helical" evidence="6">
    <location>
        <begin position="291"/>
        <end position="310"/>
    </location>
</feature>
<accession>A0A1C2G5R7</accession>
<evidence type="ECO:0000313" key="8">
    <source>
        <dbReference type="Proteomes" id="UP000095141"/>
    </source>
</evidence>
<feature type="transmembrane region" description="Helical" evidence="6">
    <location>
        <begin position="9"/>
        <end position="30"/>
    </location>
</feature>
<protein>
    <submittedName>
        <fullName evidence="7">Uncharacterized protein</fullName>
    </submittedName>
</protein>
<feature type="transmembrane region" description="Helical" evidence="6">
    <location>
        <begin position="143"/>
        <end position="161"/>
    </location>
</feature>
<dbReference type="AlphaFoldDB" id="A0A1C2G5R7"/>
<evidence type="ECO:0000256" key="2">
    <source>
        <dbReference type="ARBA" id="ARBA00022475"/>
    </source>
</evidence>
<keyword evidence="2" id="KW-1003">Cell membrane</keyword>
<comment type="subcellular location">
    <subcellularLocation>
        <location evidence="1">Cell membrane</location>
        <topology evidence="1">Multi-pass membrane protein</topology>
    </subcellularLocation>
</comment>
<feature type="transmembrane region" description="Helical" evidence="6">
    <location>
        <begin position="167"/>
        <end position="189"/>
    </location>
</feature>
<feature type="transmembrane region" description="Helical" evidence="6">
    <location>
        <begin position="322"/>
        <end position="347"/>
    </location>
</feature>
<dbReference type="EMBL" id="MCNS01000018">
    <property type="protein sequence ID" value="OCX46832.1"/>
    <property type="molecule type" value="Genomic_DNA"/>
</dbReference>
<feature type="transmembrane region" description="Helical" evidence="6">
    <location>
        <begin position="440"/>
        <end position="460"/>
    </location>
</feature>
<name>A0A1C2G5R7_LIMRT</name>
<feature type="transmembrane region" description="Helical" evidence="6">
    <location>
        <begin position="113"/>
        <end position="131"/>
    </location>
</feature>
<keyword evidence="5 6" id="KW-0472">Membrane</keyword>
<sequence>MDKKVISNYLYNLVYQILAIALPVFTIPYVSRILGANGIGEYNYINGVVTYFGIFAALGTVTYAQKEIACVQDNLYKRSKKFWEIFYIRLICSFIILIIYLIFTFIFLQKYRLLLIVNLFMVFSWPIDVSWFFQGIENFKVTAIRNSIVKIIATLSVFIFVKNEYDVWIYCFIYAFANFVGNLTMIPYLKDQISYVKIKFKDMSQDIRGILELFFPVIAVQLYTVLNKIMLGAMSSTLQVGYFSQGNQVITMAITVISSLATVLIPRVALLFKDNNLKEVRMYIELAISNVFLLGTPMMIGCFMLSQYFVPAFFGKGYEPVINIMYILSPMFIILGLGSLLGSILIAINRQKQYTFAVSIAAICNLLLNFIFIKAGYGAEGVAIATLASELASTIIQMIYLRDLTHMSIYIKPFLKYMCISFVIVIIAIIAKTFVKNSLVLLVLVILFSIIGYFSCLFIFKDPIFIQEATPFISKLGKKK</sequence>
<proteinExistence type="predicted"/>
<dbReference type="Proteomes" id="UP000095141">
    <property type="component" value="Unassembled WGS sequence"/>
</dbReference>
<feature type="transmembrane region" description="Helical" evidence="6">
    <location>
        <begin position="85"/>
        <end position="107"/>
    </location>
</feature>
<reference evidence="7 8" key="1">
    <citation type="submission" date="2016-08" db="EMBL/GenBank/DDBJ databases">
        <title>Probiotic bacterium isolated from chicken gut.</title>
        <authorList>
            <person name="Levy J.L."/>
            <person name="Hassan H.M."/>
            <person name="Mendoza M.A."/>
        </authorList>
    </citation>
    <scope>NUCLEOTIDE SEQUENCE [LARGE SCALE GENOMIC DNA]</scope>
    <source>
        <strain evidence="7 8">P43</strain>
    </source>
</reference>
<gene>
    <name evidence="7" type="ORF">BFD03_08945</name>
</gene>
<keyword evidence="4 6" id="KW-1133">Transmembrane helix</keyword>
<evidence type="ECO:0000256" key="5">
    <source>
        <dbReference type="ARBA" id="ARBA00023136"/>
    </source>
</evidence>
<evidence type="ECO:0000256" key="4">
    <source>
        <dbReference type="ARBA" id="ARBA00022989"/>
    </source>
</evidence>
<feature type="transmembrane region" description="Helical" evidence="6">
    <location>
        <begin position="210"/>
        <end position="229"/>
    </location>
</feature>
<evidence type="ECO:0000256" key="3">
    <source>
        <dbReference type="ARBA" id="ARBA00022692"/>
    </source>
</evidence>
<dbReference type="RefSeq" id="WP_066035979.1">
    <property type="nucleotide sequence ID" value="NZ_CP136906.1"/>
</dbReference>
<evidence type="ECO:0000256" key="6">
    <source>
        <dbReference type="SAM" id="Phobius"/>
    </source>
</evidence>
<keyword evidence="3 6" id="KW-0812">Transmembrane</keyword>
<feature type="transmembrane region" description="Helical" evidence="6">
    <location>
        <begin position="42"/>
        <end position="64"/>
    </location>
</feature>
<comment type="caution">
    <text evidence="7">The sequence shown here is derived from an EMBL/GenBank/DDBJ whole genome shotgun (WGS) entry which is preliminary data.</text>
</comment>
<dbReference type="CDD" id="cd13128">
    <property type="entry name" value="MATE_Wzx_like"/>
    <property type="match status" value="1"/>
</dbReference>
<evidence type="ECO:0000256" key="1">
    <source>
        <dbReference type="ARBA" id="ARBA00004651"/>
    </source>
</evidence>
<feature type="transmembrane region" description="Helical" evidence="6">
    <location>
        <begin position="354"/>
        <end position="375"/>
    </location>
</feature>
<evidence type="ECO:0000313" key="7">
    <source>
        <dbReference type="EMBL" id="OCX46832.1"/>
    </source>
</evidence>
<dbReference type="InterPro" id="IPR002797">
    <property type="entry name" value="Polysacc_synth"/>
</dbReference>
<dbReference type="PANTHER" id="PTHR30250">
    <property type="entry name" value="PST FAMILY PREDICTED COLANIC ACID TRANSPORTER"/>
    <property type="match status" value="1"/>
</dbReference>
<feature type="transmembrane region" description="Helical" evidence="6">
    <location>
        <begin position="249"/>
        <end position="270"/>
    </location>
</feature>
<dbReference type="GO" id="GO:0005886">
    <property type="term" value="C:plasma membrane"/>
    <property type="evidence" value="ECO:0007669"/>
    <property type="project" value="UniProtKB-SubCell"/>
</dbReference>
<dbReference type="Pfam" id="PF01943">
    <property type="entry name" value="Polysacc_synt"/>
    <property type="match status" value="1"/>
</dbReference>
<feature type="transmembrane region" description="Helical" evidence="6">
    <location>
        <begin position="414"/>
        <end position="434"/>
    </location>
</feature>